<organism evidence="1 2">
    <name type="scientific">Mariniradius saccharolyticus AK6</name>
    <dbReference type="NCBI Taxonomy" id="1239962"/>
    <lineage>
        <taxon>Bacteria</taxon>
        <taxon>Pseudomonadati</taxon>
        <taxon>Bacteroidota</taxon>
        <taxon>Cytophagia</taxon>
        <taxon>Cytophagales</taxon>
        <taxon>Cyclobacteriaceae</taxon>
        <taxon>Mariniradius</taxon>
    </lineage>
</organism>
<dbReference type="InterPro" id="IPR032466">
    <property type="entry name" value="Metal_Hydrolase"/>
</dbReference>
<comment type="caution">
    <text evidence="1">The sequence shown here is derived from an EMBL/GenBank/DDBJ whole genome shotgun (WGS) entry which is preliminary data.</text>
</comment>
<dbReference type="EMBL" id="AMZY02000011">
    <property type="protein sequence ID" value="EMS32814.1"/>
    <property type="molecule type" value="Genomic_DNA"/>
</dbReference>
<accession>M7XD60</accession>
<proteinExistence type="predicted"/>
<evidence type="ECO:0000313" key="2">
    <source>
        <dbReference type="Proteomes" id="UP000010953"/>
    </source>
</evidence>
<dbReference type="GO" id="GO:0016788">
    <property type="term" value="F:hydrolase activity, acting on ester bonds"/>
    <property type="evidence" value="ECO:0007669"/>
    <property type="project" value="InterPro"/>
</dbReference>
<sequence>MKMIDLPDFHTHTPGKSLGILNLGIPESPSTGIYSMGLHPWYLNGNWEKALEILTKKLEDPRIVAVGECGFDGIRGPGLAIQKAAFEAQAALAKSLGLPIILHCVKGLHLLQEFLKKHSQPIIWHGFNLHPDAGKSLLGQPVYFSFGKHILVAGTQAQAWLKICPLDKVFFETDDSGLPIETIYRQASLILGLPIERLREVALGNWNRISSRKIHG</sequence>
<evidence type="ECO:0000313" key="1">
    <source>
        <dbReference type="EMBL" id="EMS32814.1"/>
    </source>
</evidence>
<dbReference type="Proteomes" id="UP000010953">
    <property type="component" value="Unassembled WGS sequence"/>
</dbReference>
<dbReference type="SUPFAM" id="SSF51556">
    <property type="entry name" value="Metallo-dependent hydrolases"/>
    <property type="match status" value="1"/>
</dbReference>
<reference evidence="1" key="1">
    <citation type="submission" date="2013-01" db="EMBL/GenBank/DDBJ databases">
        <title>Genome assembly of Mariniradius saccharolyticus AK6.</title>
        <authorList>
            <person name="Vaidya B."/>
            <person name="Khatri I."/>
            <person name="Tanuku N.R.S."/>
            <person name="Subramanian S."/>
            <person name="Pinnaka A."/>
        </authorList>
    </citation>
    <scope>NUCLEOTIDE SEQUENCE [LARGE SCALE GENOMIC DNA]</scope>
    <source>
        <strain evidence="1">AK6</strain>
    </source>
</reference>
<dbReference type="PANTHER" id="PTHR47176:SF1">
    <property type="entry name" value="OS04G0577500 PROTEIN"/>
    <property type="match status" value="1"/>
</dbReference>
<keyword evidence="2" id="KW-1185">Reference proteome</keyword>
<dbReference type="eggNOG" id="COG0084">
    <property type="taxonomic scope" value="Bacteria"/>
</dbReference>
<protein>
    <submittedName>
        <fullName evidence="1">Deoxyribonuclease YjjV</fullName>
    </submittedName>
</protein>
<dbReference type="Gene3D" id="3.20.20.140">
    <property type="entry name" value="Metal-dependent hydrolases"/>
    <property type="match status" value="1"/>
</dbReference>
<dbReference type="AlphaFoldDB" id="M7XD60"/>
<dbReference type="InterPro" id="IPR001130">
    <property type="entry name" value="TatD-like"/>
</dbReference>
<dbReference type="STRING" id="1239962.C943_00820"/>
<dbReference type="Pfam" id="PF01026">
    <property type="entry name" value="TatD_DNase"/>
    <property type="match status" value="1"/>
</dbReference>
<name>M7XD60_9BACT</name>
<dbReference type="InParanoid" id="M7XD60"/>
<gene>
    <name evidence="1" type="ORF">C943_00820</name>
</gene>
<dbReference type="PANTHER" id="PTHR47176">
    <property type="entry name" value="OSJNBA0020J04.13 PROTEIN"/>
    <property type="match status" value="1"/>
</dbReference>